<evidence type="ECO:0000313" key="3">
    <source>
        <dbReference type="EMBL" id="BBO69782.1"/>
    </source>
</evidence>
<name>A0A5K7YJC7_9BACT</name>
<dbReference type="FunFam" id="3.90.226.10:FF:000046">
    <property type="entry name" value="Geranyl-CoA carboxylase beta subunit"/>
    <property type="match status" value="1"/>
</dbReference>
<dbReference type="Proteomes" id="UP000427906">
    <property type="component" value="Chromosome"/>
</dbReference>
<dbReference type="Pfam" id="PF01039">
    <property type="entry name" value="Carboxyl_trans"/>
    <property type="match status" value="1"/>
</dbReference>
<organism evidence="3 4">
    <name type="scientific">Desulfosarcina alkanivorans</name>
    <dbReference type="NCBI Taxonomy" id="571177"/>
    <lineage>
        <taxon>Bacteria</taxon>
        <taxon>Pseudomonadati</taxon>
        <taxon>Thermodesulfobacteriota</taxon>
        <taxon>Desulfobacteria</taxon>
        <taxon>Desulfobacterales</taxon>
        <taxon>Desulfosarcinaceae</taxon>
        <taxon>Desulfosarcina</taxon>
    </lineage>
</organism>
<accession>A0A5K7YJC7</accession>
<dbReference type="PANTHER" id="PTHR22855:SF13">
    <property type="entry name" value="METHYLCROTONOYL-COA CARBOXYLASE BETA CHAIN, MITOCHONDRIAL"/>
    <property type="match status" value="1"/>
</dbReference>
<reference evidence="3 4" key="1">
    <citation type="submission" date="2019-11" db="EMBL/GenBank/DDBJ databases">
        <title>Comparative genomics of hydrocarbon-degrading Desulfosarcina strains.</title>
        <authorList>
            <person name="Watanabe M."/>
            <person name="Kojima H."/>
            <person name="Fukui M."/>
        </authorList>
    </citation>
    <scope>NUCLEOTIDE SEQUENCE [LARGE SCALE GENOMIC DNA]</scope>
    <source>
        <strain evidence="3 4">PL12</strain>
    </source>
</reference>
<protein>
    <submittedName>
        <fullName evidence="3">Propionyl-CoA carboxylase subunit beta</fullName>
    </submittedName>
</protein>
<feature type="domain" description="CoA carboxyltransferase N-terminal" evidence="1">
    <location>
        <begin position="18"/>
        <end position="278"/>
    </location>
</feature>
<dbReference type="PROSITE" id="PS50980">
    <property type="entry name" value="COA_CT_NTER"/>
    <property type="match status" value="1"/>
</dbReference>
<dbReference type="InterPro" id="IPR011762">
    <property type="entry name" value="COA_CT_N"/>
</dbReference>
<gene>
    <name evidence="3" type="ORF">DSCA_37120</name>
</gene>
<dbReference type="AlphaFoldDB" id="A0A5K7YJC7"/>
<dbReference type="Gene3D" id="3.90.226.10">
    <property type="entry name" value="2-enoyl-CoA Hydratase, Chain A, domain 1"/>
    <property type="match status" value="2"/>
</dbReference>
<dbReference type="KEGG" id="dalk:DSCA_37120"/>
<sequence length="538" mass="58394">MSVIESRIDTHSDEYLENYESMAVLVESLQTELKTAWEQRSEKAMMRLAEIGKLPTKEKLERLLDPNTPFLEIAPLAARGLYDGKVHKAGMITGIGIVGGKEVFVSISDPSIKGGALYPMGVKKTLRGQTIAMENRLPIVNLLDSAGGFLPLQAEVFPDFDDGGRVFYNQAVISKMGIPQITAVMGLCTAGGAYIPAMSDEVVHVKGHGAIFLGGPPLVKAATGEEVTADELGGAELHCAESGVSDYYAEDDAHAIEIVRQLVSNLPDSRKSRLTTKAPKPPLFDPKEIYGIVPRDIAAPYDIREVIIRIVDGSEFIEFKEMYGPTLICGFAHIHGYPVGILGNNGILFSECALKGTQFIQLCDRRKIPLVFLQNITGFIIGKDYERGGITKNGHKMVNAVATATVPKFTVMVGASFGAGNYAMCGRAYGPRFLWSWPNHQIGVMGGQQAADVLVTLQNDQRVRTGMPLLTDDEVAAIQKPVIEATIREGDAYHSTTNLWDDGIIDPAKTRDVLGLGISAALNAPIRHDVFGYGNFRM</sequence>
<dbReference type="PROSITE" id="PS50989">
    <property type="entry name" value="COA_CT_CTER"/>
    <property type="match status" value="1"/>
</dbReference>
<dbReference type="PANTHER" id="PTHR22855">
    <property type="entry name" value="ACETYL, PROPIONYL, PYRUVATE, AND GLUTACONYL CARBOXYLASE-RELATED"/>
    <property type="match status" value="1"/>
</dbReference>
<dbReference type="InterPro" id="IPR034733">
    <property type="entry name" value="AcCoA_carboxyl_beta"/>
</dbReference>
<keyword evidence="4" id="KW-1185">Reference proteome</keyword>
<dbReference type="GO" id="GO:1905202">
    <property type="term" value="C:methylcrotonoyl-CoA carboxylase complex"/>
    <property type="evidence" value="ECO:0007669"/>
    <property type="project" value="TreeGrafter"/>
</dbReference>
<dbReference type="InterPro" id="IPR045190">
    <property type="entry name" value="MCCB/AccD1-like"/>
</dbReference>
<dbReference type="SUPFAM" id="SSF52096">
    <property type="entry name" value="ClpP/crotonase"/>
    <property type="match status" value="2"/>
</dbReference>
<dbReference type="OrthoDB" id="9803706at2"/>
<evidence type="ECO:0000259" key="2">
    <source>
        <dbReference type="PROSITE" id="PS50989"/>
    </source>
</evidence>
<dbReference type="FunFam" id="3.90.226.10:FF:000004">
    <property type="entry name" value="Methylcrotonoyl-CoA carboxylase beta chain"/>
    <property type="match status" value="1"/>
</dbReference>
<dbReference type="EMBL" id="AP021874">
    <property type="protein sequence ID" value="BBO69782.1"/>
    <property type="molecule type" value="Genomic_DNA"/>
</dbReference>
<dbReference type="RefSeq" id="WP_155317788.1">
    <property type="nucleotide sequence ID" value="NZ_AP021874.1"/>
</dbReference>
<dbReference type="GO" id="GO:0006552">
    <property type="term" value="P:L-leucine catabolic process"/>
    <property type="evidence" value="ECO:0007669"/>
    <property type="project" value="TreeGrafter"/>
</dbReference>
<proteinExistence type="predicted"/>
<evidence type="ECO:0000313" key="4">
    <source>
        <dbReference type="Proteomes" id="UP000427906"/>
    </source>
</evidence>
<dbReference type="GO" id="GO:0004485">
    <property type="term" value="F:methylcrotonoyl-CoA carboxylase activity"/>
    <property type="evidence" value="ECO:0007669"/>
    <property type="project" value="TreeGrafter"/>
</dbReference>
<evidence type="ECO:0000259" key="1">
    <source>
        <dbReference type="PROSITE" id="PS50980"/>
    </source>
</evidence>
<feature type="domain" description="CoA carboxyltransferase C-terminal" evidence="2">
    <location>
        <begin position="292"/>
        <end position="528"/>
    </location>
</feature>
<dbReference type="InterPro" id="IPR011763">
    <property type="entry name" value="COA_CT_C"/>
</dbReference>
<dbReference type="InterPro" id="IPR029045">
    <property type="entry name" value="ClpP/crotonase-like_dom_sf"/>
</dbReference>